<dbReference type="Gene3D" id="3.30.710.10">
    <property type="entry name" value="Potassium Channel Kv1.1, Chain A"/>
    <property type="match status" value="1"/>
</dbReference>
<dbReference type="SUPFAM" id="SSF54695">
    <property type="entry name" value="POZ domain"/>
    <property type="match status" value="1"/>
</dbReference>
<gene>
    <name evidence="2" type="ORF">DACRYDRAFT_103838</name>
</gene>
<evidence type="ECO:0000256" key="1">
    <source>
        <dbReference type="SAM" id="MobiDB-lite"/>
    </source>
</evidence>
<dbReference type="GeneID" id="63682886"/>
<dbReference type="PANTHER" id="PTHR47369:SF2">
    <property type="entry name" value="BTB_POZ DOMAIN-CONTAINING PROTEIN 2"/>
    <property type="match status" value="1"/>
</dbReference>
<dbReference type="OMA" id="GFQTGNY"/>
<evidence type="ECO:0000313" key="2">
    <source>
        <dbReference type="EMBL" id="EJU05349.1"/>
    </source>
</evidence>
<sequence length="371" mass="40331">MAYTSPDGPSIAGPSRMLNNHTPSFMNNLHPPVQNGHPYASPPETPETTPHSTGGSDEAGHSQTSYYQSTTAAYHNEEILGHLYHTGFQMGNYSDINLHIEKRQYRLHALILARSTTLAHLMSTASHSSPQTIYISLSSEPFITEEGFSIALGFLYASVSLQLVTPQNALSVLASACYLGGMEDMAAHAYAVCKSGISLETLPTWMQFVSSISNDDIDAKGSLSCREKNRSSEHRSILGDYGERLKDDVMHYFIAVLPIELGTFEPRATVASPNTSTPAASPGRPSGYNVYLHLYTSLPFTIFKLCIESPVLPAPSDHVRFNFAKACVAARKPGLGRDSEETVVLAFGTEGGSAVCLARKTRKKALWKVTK</sequence>
<dbReference type="AlphaFoldDB" id="M5G997"/>
<feature type="compositionally biased region" description="Polar residues" evidence="1">
    <location>
        <begin position="17"/>
        <end position="27"/>
    </location>
</feature>
<dbReference type="RefSeq" id="XP_040632243.1">
    <property type="nucleotide sequence ID" value="XM_040767824.1"/>
</dbReference>
<accession>M5G997</accession>
<evidence type="ECO:0000313" key="3">
    <source>
        <dbReference type="Proteomes" id="UP000030653"/>
    </source>
</evidence>
<feature type="region of interest" description="Disordered" evidence="1">
    <location>
        <begin position="1"/>
        <end position="64"/>
    </location>
</feature>
<keyword evidence="3" id="KW-1185">Reference proteome</keyword>
<dbReference type="PANTHER" id="PTHR47369">
    <property type="entry name" value="BTB/POZ DOMAIN-CONTAINING PROTEIN"/>
    <property type="match status" value="1"/>
</dbReference>
<dbReference type="HOGENOM" id="CLU_044376_0_0_1"/>
<proteinExistence type="predicted"/>
<dbReference type="Proteomes" id="UP000030653">
    <property type="component" value="Unassembled WGS sequence"/>
</dbReference>
<dbReference type="InterPro" id="IPR011333">
    <property type="entry name" value="SKP1/BTB/POZ_sf"/>
</dbReference>
<dbReference type="EMBL" id="JH795856">
    <property type="protein sequence ID" value="EJU05349.1"/>
    <property type="molecule type" value="Genomic_DNA"/>
</dbReference>
<reference evidence="2 3" key="1">
    <citation type="journal article" date="2012" name="Science">
        <title>The Paleozoic origin of enzymatic lignin decomposition reconstructed from 31 fungal genomes.</title>
        <authorList>
            <person name="Floudas D."/>
            <person name="Binder M."/>
            <person name="Riley R."/>
            <person name="Barry K."/>
            <person name="Blanchette R.A."/>
            <person name="Henrissat B."/>
            <person name="Martinez A.T."/>
            <person name="Otillar R."/>
            <person name="Spatafora J.W."/>
            <person name="Yadav J.S."/>
            <person name="Aerts A."/>
            <person name="Benoit I."/>
            <person name="Boyd A."/>
            <person name="Carlson A."/>
            <person name="Copeland A."/>
            <person name="Coutinho P.M."/>
            <person name="de Vries R.P."/>
            <person name="Ferreira P."/>
            <person name="Findley K."/>
            <person name="Foster B."/>
            <person name="Gaskell J."/>
            <person name="Glotzer D."/>
            <person name="Gorecki P."/>
            <person name="Heitman J."/>
            <person name="Hesse C."/>
            <person name="Hori C."/>
            <person name="Igarashi K."/>
            <person name="Jurgens J.A."/>
            <person name="Kallen N."/>
            <person name="Kersten P."/>
            <person name="Kohler A."/>
            <person name="Kuees U."/>
            <person name="Kumar T.K.A."/>
            <person name="Kuo A."/>
            <person name="LaButti K."/>
            <person name="Larrondo L.F."/>
            <person name="Lindquist E."/>
            <person name="Ling A."/>
            <person name="Lombard V."/>
            <person name="Lucas S."/>
            <person name="Lundell T."/>
            <person name="Martin R."/>
            <person name="McLaughlin D.J."/>
            <person name="Morgenstern I."/>
            <person name="Morin E."/>
            <person name="Murat C."/>
            <person name="Nagy L.G."/>
            <person name="Nolan M."/>
            <person name="Ohm R.A."/>
            <person name="Patyshakuliyeva A."/>
            <person name="Rokas A."/>
            <person name="Ruiz-Duenas F.J."/>
            <person name="Sabat G."/>
            <person name="Salamov A."/>
            <person name="Samejima M."/>
            <person name="Schmutz J."/>
            <person name="Slot J.C."/>
            <person name="St John F."/>
            <person name="Stenlid J."/>
            <person name="Sun H."/>
            <person name="Sun S."/>
            <person name="Syed K."/>
            <person name="Tsang A."/>
            <person name="Wiebenga A."/>
            <person name="Young D."/>
            <person name="Pisabarro A."/>
            <person name="Eastwood D.C."/>
            <person name="Martin F."/>
            <person name="Cullen D."/>
            <person name="Grigoriev I.V."/>
            <person name="Hibbett D.S."/>
        </authorList>
    </citation>
    <scope>NUCLEOTIDE SEQUENCE [LARGE SCALE GENOMIC DNA]</scope>
    <source>
        <strain evidence="2 3">DJM-731 SS1</strain>
    </source>
</reference>
<evidence type="ECO:0008006" key="4">
    <source>
        <dbReference type="Google" id="ProtNLM"/>
    </source>
</evidence>
<dbReference type="OrthoDB" id="6359943at2759"/>
<name>M5G997_DACPD</name>
<organism evidence="2 3">
    <name type="scientific">Dacryopinax primogenitus (strain DJM 731)</name>
    <name type="common">Brown rot fungus</name>
    <dbReference type="NCBI Taxonomy" id="1858805"/>
    <lineage>
        <taxon>Eukaryota</taxon>
        <taxon>Fungi</taxon>
        <taxon>Dikarya</taxon>
        <taxon>Basidiomycota</taxon>
        <taxon>Agaricomycotina</taxon>
        <taxon>Dacrymycetes</taxon>
        <taxon>Dacrymycetales</taxon>
        <taxon>Dacrymycetaceae</taxon>
        <taxon>Dacryopinax</taxon>
    </lineage>
</organism>
<protein>
    <recommendedName>
        <fullName evidence="4">BTB domain-containing protein</fullName>
    </recommendedName>
</protein>